<protein>
    <submittedName>
        <fullName evidence="2">Uncharacterized protein</fullName>
    </submittedName>
</protein>
<sequence>MPSMSPPTLRLLSFLFFLPFHSLTRDIATKFLYPNFYAAYINFTDNSGVFLSTCACSVTFNNPSGSDSRYYVVVLHCRSSAVVWTANPATPMSSSSTLPLTGVRPRPLLHPSLARLIDTVPFNRCRCPPAVPSGELHLLDAANSAFAPPSITQPICSFLTSSYPSLPCSLQPLMKTTRPSLTTASSSPTMTS</sequence>
<evidence type="ECO:0000313" key="2">
    <source>
        <dbReference type="EMBL" id="KAG6473783.1"/>
    </source>
</evidence>
<dbReference type="AlphaFoldDB" id="A0A8J5CXF9"/>
<dbReference type="Proteomes" id="UP000734854">
    <property type="component" value="Unassembled WGS sequence"/>
</dbReference>
<reference evidence="2 3" key="1">
    <citation type="submission" date="2020-08" db="EMBL/GenBank/DDBJ databases">
        <title>Plant Genome Project.</title>
        <authorList>
            <person name="Zhang R.-G."/>
        </authorList>
    </citation>
    <scope>NUCLEOTIDE SEQUENCE [LARGE SCALE GENOMIC DNA]</scope>
    <source>
        <tissue evidence="2">Rhizome</tissue>
    </source>
</reference>
<keyword evidence="3" id="KW-1185">Reference proteome</keyword>
<organism evidence="2 3">
    <name type="scientific">Zingiber officinale</name>
    <name type="common">Ginger</name>
    <name type="synonym">Amomum zingiber</name>
    <dbReference type="NCBI Taxonomy" id="94328"/>
    <lineage>
        <taxon>Eukaryota</taxon>
        <taxon>Viridiplantae</taxon>
        <taxon>Streptophyta</taxon>
        <taxon>Embryophyta</taxon>
        <taxon>Tracheophyta</taxon>
        <taxon>Spermatophyta</taxon>
        <taxon>Magnoliopsida</taxon>
        <taxon>Liliopsida</taxon>
        <taxon>Zingiberales</taxon>
        <taxon>Zingiberaceae</taxon>
        <taxon>Zingiber</taxon>
    </lineage>
</organism>
<accession>A0A8J5CXF9</accession>
<proteinExistence type="predicted"/>
<name>A0A8J5CXF9_ZINOF</name>
<dbReference type="EMBL" id="JACMSC010000019">
    <property type="protein sequence ID" value="KAG6473783.1"/>
    <property type="molecule type" value="Genomic_DNA"/>
</dbReference>
<feature type="chain" id="PRO_5035194799" evidence="1">
    <location>
        <begin position="25"/>
        <end position="192"/>
    </location>
</feature>
<evidence type="ECO:0000313" key="3">
    <source>
        <dbReference type="Proteomes" id="UP000734854"/>
    </source>
</evidence>
<gene>
    <name evidence="2" type="ORF">ZIOFF_067700</name>
</gene>
<comment type="caution">
    <text evidence="2">The sequence shown here is derived from an EMBL/GenBank/DDBJ whole genome shotgun (WGS) entry which is preliminary data.</text>
</comment>
<keyword evidence="1" id="KW-0732">Signal</keyword>
<feature type="signal peptide" evidence="1">
    <location>
        <begin position="1"/>
        <end position="24"/>
    </location>
</feature>
<evidence type="ECO:0000256" key="1">
    <source>
        <dbReference type="SAM" id="SignalP"/>
    </source>
</evidence>